<gene>
    <name evidence="2" type="ORF">LCGC14_2466110</name>
</gene>
<sequence>MDFEAIYAVGILVVIGVGWISGAIWLSVEYHLDQQLDLTGWIPGIVILPLVASVAWPAAPLIGLGYLAHKGIGRIVKFSQRSKLSPQWPDNLYADPDLVDAEREVEEICNEAVS</sequence>
<dbReference type="AlphaFoldDB" id="A0A0F9BCF0"/>
<accession>A0A0F9BCF0</accession>
<reference evidence="2" key="1">
    <citation type="journal article" date="2015" name="Nature">
        <title>Complex archaea that bridge the gap between prokaryotes and eukaryotes.</title>
        <authorList>
            <person name="Spang A."/>
            <person name="Saw J.H."/>
            <person name="Jorgensen S.L."/>
            <person name="Zaremba-Niedzwiedzka K."/>
            <person name="Martijn J."/>
            <person name="Lind A.E."/>
            <person name="van Eijk R."/>
            <person name="Schleper C."/>
            <person name="Guy L."/>
            <person name="Ettema T.J."/>
        </authorList>
    </citation>
    <scope>NUCLEOTIDE SEQUENCE</scope>
</reference>
<feature type="transmembrane region" description="Helical" evidence="1">
    <location>
        <begin position="40"/>
        <end position="67"/>
    </location>
</feature>
<evidence type="ECO:0000256" key="1">
    <source>
        <dbReference type="SAM" id="Phobius"/>
    </source>
</evidence>
<keyword evidence="1" id="KW-1133">Transmembrane helix</keyword>
<keyword evidence="1" id="KW-0812">Transmembrane</keyword>
<name>A0A0F9BCF0_9ZZZZ</name>
<organism evidence="2">
    <name type="scientific">marine sediment metagenome</name>
    <dbReference type="NCBI Taxonomy" id="412755"/>
    <lineage>
        <taxon>unclassified sequences</taxon>
        <taxon>metagenomes</taxon>
        <taxon>ecological metagenomes</taxon>
    </lineage>
</organism>
<dbReference type="EMBL" id="LAZR01038509">
    <property type="protein sequence ID" value="KKL19375.1"/>
    <property type="molecule type" value="Genomic_DNA"/>
</dbReference>
<keyword evidence="1" id="KW-0472">Membrane</keyword>
<feature type="transmembrane region" description="Helical" evidence="1">
    <location>
        <begin position="7"/>
        <end position="28"/>
    </location>
</feature>
<comment type="caution">
    <text evidence="2">The sequence shown here is derived from an EMBL/GenBank/DDBJ whole genome shotgun (WGS) entry which is preliminary data.</text>
</comment>
<protein>
    <submittedName>
        <fullName evidence="2">Uncharacterized protein</fullName>
    </submittedName>
</protein>
<proteinExistence type="predicted"/>
<evidence type="ECO:0000313" key="2">
    <source>
        <dbReference type="EMBL" id="KKL19375.1"/>
    </source>
</evidence>